<comment type="caution">
    <text evidence="3">The sequence shown here is derived from an EMBL/GenBank/DDBJ whole genome shotgun (WGS) entry which is preliminary data.</text>
</comment>
<accession>A0A229UNJ1</accession>
<dbReference type="AlphaFoldDB" id="A0A229UNJ1"/>
<dbReference type="Pfam" id="PF00534">
    <property type="entry name" value="Glycos_transf_1"/>
    <property type="match status" value="1"/>
</dbReference>
<dbReference type="Proteomes" id="UP000215509">
    <property type="component" value="Unassembled WGS sequence"/>
</dbReference>
<keyword evidence="4" id="KW-1185">Reference proteome</keyword>
<dbReference type="EMBL" id="NMQW01000023">
    <property type="protein sequence ID" value="OXM85067.1"/>
    <property type="molecule type" value="Genomic_DNA"/>
</dbReference>
<dbReference type="InterPro" id="IPR001296">
    <property type="entry name" value="Glyco_trans_1"/>
</dbReference>
<feature type="domain" description="Glycosyl transferase family 1" evidence="2">
    <location>
        <begin position="192"/>
        <end position="349"/>
    </location>
</feature>
<evidence type="ECO:0000259" key="2">
    <source>
        <dbReference type="Pfam" id="PF00534"/>
    </source>
</evidence>
<sequence>MKDIGILTHSFLDAYNGNIHKVYGGGLERYLYDLADCVAGMGCKPTIHQLSFCGAFHTEVDGIEVIGYDCPRPEDTVSVFNRMTSQAKGRLIYASFIWQPIDYKEGSLGICHGINWDHHAASIEHKQETARTVQRALQRLSRIVTVDSHFLSFCRSACSYADPDQIVLLPNAVDTDYFSPMQFWHKPTSDAVHILYPRRISIERGIVPMMLVADRLLEAFPQVQMHFAGEVIDNSLITKVFRLWLRDHPNRDRIAHLAYSFEEMAEAYRQADIAVIPTIFSEGTSYSCLEAQSCGLPVVAGNVGGLNDLIIDGFNGRLVTPTEEQLFQAIAELVEQRDTRHYLGANARATARAFDLHIWKRRWRSLLSEYVGTESGQTDPPEVRRKQRGTVTPAASDQ</sequence>
<dbReference type="RefSeq" id="WP_094015830.1">
    <property type="nucleotide sequence ID" value="NZ_NMQW01000023.1"/>
</dbReference>
<dbReference type="Gene3D" id="3.40.50.2000">
    <property type="entry name" value="Glycogen Phosphorylase B"/>
    <property type="match status" value="2"/>
</dbReference>
<evidence type="ECO:0000313" key="4">
    <source>
        <dbReference type="Proteomes" id="UP000215509"/>
    </source>
</evidence>
<organism evidence="3 4">
    <name type="scientific">Paenibacillus rigui</name>
    <dbReference type="NCBI Taxonomy" id="554312"/>
    <lineage>
        <taxon>Bacteria</taxon>
        <taxon>Bacillati</taxon>
        <taxon>Bacillota</taxon>
        <taxon>Bacilli</taxon>
        <taxon>Bacillales</taxon>
        <taxon>Paenibacillaceae</taxon>
        <taxon>Paenibacillus</taxon>
    </lineage>
</organism>
<dbReference type="CDD" id="cd03801">
    <property type="entry name" value="GT4_PimA-like"/>
    <property type="match status" value="1"/>
</dbReference>
<reference evidence="3 4" key="1">
    <citation type="submission" date="2017-07" db="EMBL/GenBank/DDBJ databases">
        <title>Genome sequencing and assembly of Paenibacillus rigui.</title>
        <authorList>
            <person name="Mayilraj S."/>
        </authorList>
    </citation>
    <scope>NUCLEOTIDE SEQUENCE [LARGE SCALE GENOMIC DNA]</scope>
    <source>
        <strain evidence="3 4">JCM 16352</strain>
    </source>
</reference>
<dbReference type="SUPFAM" id="SSF53756">
    <property type="entry name" value="UDP-Glycosyltransferase/glycogen phosphorylase"/>
    <property type="match status" value="1"/>
</dbReference>
<keyword evidence="3" id="KW-0808">Transferase</keyword>
<protein>
    <submittedName>
        <fullName evidence="3">Glycosyl transferase family 1</fullName>
    </submittedName>
</protein>
<dbReference type="PANTHER" id="PTHR45947">
    <property type="entry name" value="SULFOQUINOVOSYL TRANSFERASE SQD2"/>
    <property type="match status" value="1"/>
</dbReference>
<gene>
    <name evidence="3" type="ORF">CF651_15755</name>
</gene>
<proteinExistence type="predicted"/>
<evidence type="ECO:0000256" key="1">
    <source>
        <dbReference type="SAM" id="MobiDB-lite"/>
    </source>
</evidence>
<dbReference type="OrthoDB" id="179766at2"/>
<dbReference type="PANTHER" id="PTHR45947:SF3">
    <property type="entry name" value="SULFOQUINOVOSYL TRANSFERASE SQD2"/>
    <property type="match status" value="1"/>
</dbReference>
<evidence type="ECO:0000313" key="3">
    <source>
        <dbReference type="EMBL" id="OXM85067.1"/>
    </source>
</evidence>
<feature type="region of interest" description="Disordered" evidence="1">
    <location>
        <begin position="372"/>
        <end position="398"/>
    </location>
</feature>
<dbReference type="GO" id="GO:0016757">
    <property type="term" value="F:glycosyltransferase activity"/>
    <property type="evidence" value="ECO:0007669"/>
    <property type="project" value="InterPro"/>
</dbReference>
<name>A0A229UNJ1_9BACL</name>
<feature type="compositionally biased region" description="Polar residues" evidence="1">
    <location>
        <begin position="389"/>
        <end position="398"/>
    </location>
</feature>
<dbReference type="InterPro" id="IPR050194">
    <property type="entry name" value="Glycosyltransferase_grp1"/>
</dbReference>